<keyword evidence="4" id="KW-0808">Transferase</keyword>
<dbReference type="Pfam" id="PF13409">
    <property type="entry name" value="GST_N_2"/>
    <property type="match status" value="1"/>
</dbReference>
<dbReference type="PANTHER" id="PTHR43968">
    <property type="match status" value="1"/>
</dbReference>
<dbReference type="GO" id="GO:0005737">
    <property type="term" value="C:cytoplasm"/>
    <property type="evidence" value="ECO:0007669"/>
    <property type="project" value="TreeGrafter"/>
</dbReference>
<dbReference type="SUPFAM" id="SSF52833">
    <property type="entry name" value="Thioredoxin-like"/>
    <property type="match status" value="1"/>
</dbReference>
<dbReference type="eggNOG" id="ENOG502SP9G">
    <property type="taxonomic scope" value="Eukaryota"/>
</dbReference>
<dbReference type="CDD" id="cd00570">
    <property type="entry name" value="GST_N_family"/>
    <property type="match status" value="1"/>
</dbReference>
<name>A0A093V5T5_TALMA</name>
<dbReference type="InterPro" id="IPR036282">
    <property type="entry name" value="Glutathione-S-Trfase_C_sf"/>
</dbReference>
<dbReference type="InterPro" id="IPR036249">
    <property type="entry name" value="Thioredoxin-like_sf"/>
</dbReference>
<feature type="compositionally biased region" description="Basic and acidic residues" evidence="1">
    <location>
        <begin position="592"/>
        <end position="605"/>
    </location>
</feature>
<proteinExistence type="predicted"/>
<dbReference type="InterPro" id="IPR040079">
    <property type="entry name" value="Glutathione_S-Trfase"/>
</dbReference>
<feature type="domain" description="GST N-terminal" evidence="2">
    <location>
        <begin position="4"/>
        <end position="83"/>
    </location>
</feature>
<protein>
    <submittedName>
        <fullName evidence="4">Glutathione S-transferase omega-1</fullName>
    </submittedName>
</protein>
<dbReference type="PANTHER" id="PTHR43968:SF8">
    <property type="entry name" value="S-TRANSFERASE, PUTATIVE (AFU_ORTHOLOGUE AFUA_2G00590)-RELATED"/>
    <property type="match status" value="1"/>
</dbReference>
<feature type="region of interest" description="Disordered" evidence="1">
    <location>
        <begin position="580"/>
        <end position="605"/>
    </location>
</feature>
<dbReference type="InterPro" id="IPR004045">
    <property type="entry name" value="Glutathione_S-Trfase_N"/>
</dbReference>
<dbReference type="PROSITE" id="PS50405">
    <property type="entry name" value="GST_CTER"/>
    <property type="match status" value="1"/>
</dbReference>
<evidence type="ECO:0000259" key="2">
    <source>
        <dbReference type="PROSITE" id="PS50404"/>
    </source>
</evidence>
<dbReference type="SUPFAM" id="SSF47616">
    <property type="entry name" value="GST C-terminal domain-like"/>
    <property type="match status" value="1"/>
</dbReference>
<dbReference type="SFLD" id="SFLDG00358">
    <property type="entry name" value="Main_(cytGST)"/>
    <property type="match status" value="1"/>
</dbReference>
<feature type="domain" description="GST C-terminal" evidence="3">
    <location>
        <begin position="92"/>
        <end position="232"/>
    </location>
</feature>
<dbReference type="Gene3D" id="1.20.1050.10">
    <property type="match status" value="1"/>
</dbReference>
<dbReference type="InterPro" id="IPR010987">
    <property type="entry name" value="Glutathione-S-Trfase_C-like"/>
</dbReference>
<dbReference type="SFLD" id="SFLDS00019">
    <property type="entry name" value="Glutathione_Transferase_(cytos"/>
    <property type="match status" value="1"/>
</dbReference>
<dbReference type="AlphaFoldDB" id="A0A093V5T5"/>
<dbReference type="HOGENOM" id="CLU_451411_0_0_1"/>
<accession>A0A093V5T5</accession>
<evidence type="ECO:0000259" key="3">
    <source>
        <dbReference type="PROSITE" id="PS50405"/>
    </source>
</evidence>
<dbReference type="PROSITE" id="PS51354">
    <property type="entry name" value="GLUTAREDOXIN_2"/>
    <property type="match status" value="1"/>
</dbReference>
<dbReference type="Gene3D" id="3.40.30.10">
    <property type="entry name" value="Glutaredoxin"/>
    <property type="match status" value="1"/>
</dbReference>
<gene>
    <name evidence="4" type="ORF">GQ26_0230160</name>
</gene>
<dbReference type="GO" id="GO:0016740">
    <property type="term" value="F:transferase activity"/>
    <property type="evidence" value="ECO:0007669"/>
    <property type="project" value="UniProtKB-KW"/>
</dbReference>
<evidence type="ECO:0000256" key="1">
    <source>
        <dbReference type="SAM" id="MobiDB-lite"/>
    </source>
</evidence>
<reference key="1">
    <citation type="journal article" date="2014" name="PLoS Genet.">
        <title>Signature Gene Expression Reveals Novel Clues to the Molecular Mechanisms of Dimorphic Transition in Penicillium marneffei.</title>
        <authorList>
            <person name="Yang E."/>
            <person name="Wang G."/>
            <person name="Cai J."/>
            <person name="Woo P.C."/>
            <person name="Lau S.K."/>
            <person name="Yuen K.-Y."/>
            <person name="Chow W.-N."/>
            <person name="Lin X."/>
        </authorList>
    </citation>
    <scope>NUCLEOTIDE SEQUENCE [LARGE SCALE GENOMIC DNA]</scope>
    <source>
        <strain>PM1</strain>
    </source>
</reference>
<comment type="caution">
    <text evidence="4">The sequence shown here is derived from an EMBL/GenBank/DDBJ whole genome shotgun (WGS) entry which is preliminary data.</text>
</comment>
<evidence type="ECO:0000313" key="4">
    <source>
        <dbReference type="EMBL" id="KFX45354.1"/>
    </source>
</evidence>
<feature type="compositionally biased region" description="Basic and acidic residues" evidence="1">
    <location>
        <begin position="498"/>
        <end position="540"/>
    </location>
</feature>
<organism evidence="4">
    <name type="scientific">Talaromyces marneffei PM1</name>
    <dbReference type="NCBI Taxonomy" id="1077442"/>
    <lineage>
        <taxon>Eukaryota</taxon>
        <taxon>Fungi</taxon>
        <taxon>Dikarya</taxon>
        <taxon>Ascomycota</taxon>
        <taxon>Pezizomycotina</taxon>
        <taxon>Eurotiomycetes</taxon>
        <taxon>Eurotiomycetidae</taxon>
        <taxon>Eurotiales</taxon>
        <taxon>Trichocomaceae</taxon>
        <taxon>Talaromyces</taxon>
        <taxon>Talaromyces sect. Talaromyces</taxon>
    </lineage>
</organism>
<dbReference type="EMBL" id="JPOX01000023">
    <property type="protein sequence ID" value="KFX45354.1"/>
    <property type="molecule type" value="Genomic_DNA"/>
</dbReference>
<sequence length="605" mass="67492">MSTPKITLYTSHLCPWAHRAHIALKELGLPFEEVLIDLSVPREPWYLEINPRGQVPALVYDGNIITESAIVARFLADAHPSHLLPPSTGIENALYRARLDWFVDAFISKVNPHLFGSARAATEEDRDKSAELLVAAVAKDIEPRLVEGKGPFYGGSETLTFAEVLTGSFLLRINGLSNPEHGLLSAKLPALLDSVPKFKRWLEATVQHASVNYIWDAAKVAGHTRKRNAMIFNSVRLFQVGLPKEQSNVTTNDPPAFFGHHGNTDNIMGTRNLICIWYEGRFMVAQYCQWDGYLEGQGATILQFLLVPGNIERLKKGVGHITPVNDETVQEILSKHRFSTFKNNKKVCECGAAVPFSVQETCFPPTLNRDTGAKIFDIIAAARLDDYIPIRLQLDFATDGLFCEYCYCVDLDAEVFEVFGGATRIPNTKDDEKVEPIGKNRFVEVCKAEKEKDVPLLGKSMPLLLKSWPLAQLPKDLDDMLSQVAADNVGESEYEDGGNNREDDLDKDEKGTLNDEDDKKAGDKDKTVTDGDDKQPDDANKNAVVPDEVKEEAEYEKNIERIAEDLLIESAQQEIRMEKERAAMQATANAGNKERTFTPSIRETK</sequence>
<reference evidence="4" key="2">
    <citation type="journal article" date="2014" name="PLoS Genet.">
        <title>Signature gene expression reveals novel clues to the molecular mechanisms of dimorphic transition in Penicillium marneffei.</title>
        <authorList>
            <person name="Yang E."/>
            <person name="Wang G."/>
            <person name="Cai J."/>
            <person name="Woo P.C."/>
            <person name="Lau S.K."/>
            <person name="Yuen K.-Y."/>
            <person name="Chow W.-N."/>
            <person name="Lin X."/>
        </authorList>
    </citation>
    <scope>NUCLEOTIDE SEQUENCE</scope>
    <source>
        <strain evidence="4">PM1</strain>
    </source>
</reference>
<feature type="region of interest" description="Disordered" evidence="1">
    <location>
        <begin position="489"/>
        <end position="552"/>
    </location>
</feature>
<dbReference type="PROSITE" id="PS50404">
    <property type="entry name" value="GST_NTER"/>
    <property type="match status" value="1"/>
</dbReference>
<dbReference type="InterPro" id="IPR050983">
    <property type="entry name" value="GST_Omega/HSP26"/>
</dbReference>